<evidence type="ECO:0000313" key="3">
    <source>
        <dbReference type="Proteomes" id="UP001634007"/>
    </source>
</evidence>
<protein>
    <recommendedName>
        <fullName evidence="1">RNase H type-1 domain-containing protein</fullName>
    </recommendedName>
</protein>
<organism evidence="2 3">
    <name type="scientific">Eucalyptus globulus</name>
    <name type="common">Tasmanian blue gum</name>
    <dbReference type="NCBI Taxonomy" id="34317"/>
    <lineage>
        <taxon>Eukaryota</taxon>
        <taxon>Viridiplantae</taxon>
        <taxon>Streptophyta</taxon>
        <taxon>Embryophyta</taxon>
        <taxon>Tracheophyta</taxon>
        <taxon>Spermatophyta</taxon>
        <taxon>Magnoliopsida</taxon>
        <taxon>eudicotyledons</taxon>
        <taxon>Gunneridae</taxon>
        <taxon>Pentapetalae</taxon>
        <taxon>rosids</taxon>
        <taxon>malvids</taxon>
        <taxon>Myrtales</taxon>
        <taxon>Myrtaceae</taxon>
        <taxon>Myrtoideae</taxon>
        <taxon>Eucalypteae</taxon>
        <taxon>Eucalyptus</taxon>
    </lineage>
</organism>
<dbReference type="PANTHER" id="PTHR47723">
    <property type="entry name" value="OS05G0353850 PROTEIN"/>
    <property type="match status" value="1"/>
</dbReference>
<dbReference type="PANTHER" id="PTHR47723:SF19">
    <property type="entry name" value="POLYNUCLEOTIDYL TRANSFERASE, RIBONUCLEASE H-LIKE SUPERFAMILY PROTEIN"/>
    <property type="match status" value="1"/>
</dbReference>
<dbReference type="Pfam" id="PF13456">
    <property type="entry name" value="RVT_3"/>
    <property type="match status" value="1"/>
</dbReference>
<dbReference type="InterPro" id="IPR044730">
    <property type="entry name" value="RNase_H-like_dom_plant"/>
</dbReference>
<gene>
    <name evidence="2" type="ORF">ACJRO7_032063</name>
</gene>
<dbReference type="InterPro" id="IPR053151">
    <property type="entry name" value="RNase_H-like"/>
</dbReference>
<evidence type="ECO:0000313" key="2">
    <source>
        <dbReference type="EMBL" id="KAL3727266.1"/>
    </source>
</evidence>
<dbReference type="InterPro" id="IPR002156">
    <property type="entry name" value="RNaseH_domain"/>
</dbReference>
<dbReference type="InterPro" id="IPR012337">
    <property type="entry name" value="RNaseH-like_sf"/>
</dbReference>
<keyword evidence="3" id="KW-1185">Reference proteome</keyword>
<accession>A0ABD3JN48</accession>
<dbReference type="Proteomes" id="UP001634007">
    <property type="component" value="Unassembled WGS sequence"/>
</dbReference>
<proteinExistence type="predicted"/>
<name>A0ABD3JN48_EUCGL</name>
<comment type="caution">
    <text evidence="2">The sequence shown here is derived from an EMBL/GenBank/DDBJ whole genome shotgun (WGS) entry which is preliminary data.</text>
</comment>
<reference evidence="2 3" key="1">
    <citation type="submission" date="2024-11" db="EMBL/GenBank/DDBJ databases">
        <title>Chromosome-level genome assembly of Eucalyptus globulus Labill. provides insights into its genome evolution.</title>
        <authorList>
            <person name="Li X."/>
        </authorList>
    </citation>
    <scope>NUCLEOTIDE SEQUENCE [LARGE SCALE GENOMIC DNA]</scope>
    <source>
        <strain evidence="2">CL2024</strain>
        <tissue evidence="2">Fresh tender leaves</tissue>
    </source>
</reference>
<evidence type="ECO:0000259" key="1">
    <source>
        <dbReference type="Pfam" id="PF13456"/>
    </source>
</evidence>
<dbReference type="CDD" id="cd06222">
    <property type="entry name" value="RNase_H_like"/>
    <property type="match status" value="1"/>
</dbReference>
<dbReference type="InterPro" id="IPR036397">
    <property type="entry name" value="RNaseH_sf"/>
</dbReference>
<dbReference type="Gene3D" id="3.30.420.10">
    <property type="entry name" value="Ribonuclease H-like superfamily/Ribonuclease H"/>
    <property type="match status" value="1"/>
</dbReference>
<feature type="domain" description="RNase H type-1" evidence="1">
    <location>
        <begin position="77"/>
        <end position="185"/>
    </location>
</feature>
<dbReference type="AlphaFoldDB" id="A0ABD3JN48"/>
<dbReference type="EMBL" id="JBJKBG010000008">
    <property type="protein sequence ID" value="KAL3727266.1"/>
    <property type="molecule type" value="Genomic_DNA"/>
</dbReference>
<dbReference type="SUPFAM" id="SSF53098">
    <property type="entry name" value="Ribonuclease H-like"/>
    <property type="match status" value="1"/>
</dbReference>
<sequence length="186" mass="21039">MEHIQLCFYMVLWQIWKAQNHFVFREKEPDPEQVVDEAVAMQRNHDRWLPPKNKTKNAASFRLHQWWPPEPGELKINIDGACLLGTNEGAVAGVCRDSSGRLIDGFAQSIKASSAAQAEAQAMVETLRYFSTRTEVPPEVESDHSDLISALICGAQITWEVQGLIKQAHSLLKAFKHIKLAHIKRV</sequence>